<dbReference type="RefSeq" id="WP_010755671.1">
    <property type="nucleotide sequence ID" value="NZ_ASWD01000002.1"/>
</dbReference>
<evidence type="ECO:0000313" key="2">
    <source>
        <dbReference type="EMBL" id="EOH97940.1"/>
    </source>
</evidence>
<dbReference type="PANTHER" id="PTHR40076:SF1">
    <property type="entry name" value="MEMBRANE PROTEIN"/>
    <property type="match status" value="1"/>
</dbReference>
<evidence type="ECO:0000313" key="3">
    <source>
        <dbReference type="Proteomes" id="UP000013782"/>
    </source>
</evidence>
<keyword evidence="1" id="KW-1133">Transmembrane helix</keyword>
<organism evidence="2 3">
    <name type="scientific">Enterococcus pallens ATCC BAA-351</name>
    <dbReference type="NCBI Taxonomy" id="1158607"/>
    <lineage>
        <taxon>Bacteria</taxon>
        <taxon>Bacillati</taxon>
        <taxon>Bacillota</taxon>
        <taxon>Bacilli</taxon>
        <taxon>Lactobacillales</taxon>
        <taxon>Enterococcaceae</taxon>
        <taxon>Enterococcus</taxon>
    </lineage>
</organism>
<dbReference type="AlphaFoldDB" id="R2SRR7"/>
<dbReference type="eggNOG" id="COG5523">
    <property type="taxonomic scope" value="Bacteria"/>
</dbReference>
<protein>
    <recommendedName>
        <fullName evidence="4">Integral membrane protein</fullName>
    </recommendedName>
</protein>
<dbReference type="HOGENOM" id="CLU_045673_3_0_9"/>
<feature type="transmembrane region" description="Helical" evidence="1">
    <location>
        <begin position="96"/>
        <end position="122"/>
    </location>
</feature>
<name>R2SRR7_9ENTE</name>
<keyword evidence="1" id="KW-0472">Membrane</keyword>
<dbReference type="PANTHER" id="PTHR40076">
    <property type="entry name" value="MEMBRANE PROTEIN-RELATED"/>
    <property type="match status" value="1"/>
</dbReference>
<feature type="transmembrane region" description="Helical" evidence="1">
    <location>
        <begin position="53"/>
        <end position="75"/>
    </location>
</feature>
<dbReference type="PATRIC" id="fig|1158607.3.peg.613"/>
<evidence type="ECO:0000256" key="1">
    <source>
        <dbReference type="SAM" id="Phobius"/>
    </source>
</evidence>
<dbReference type="STRING" id="160454.RV10_GL004544"/>
<dbReference type="InterPro" id="IPR010380">
    <property type="entry name" value="DUF975"/>
</dbReference>
<keyword evidence="1" id="KW-0812">Transmembrane</keyword>
<feature type="transmembrane region" description="Helical" evidence="1">
    <location>
        <begin position="21"/>
        <end position="41"/>
    </location>
</feature>
<gene>
    <name evidence="2" type="ORF">UAU_00608</name>
</gene>
<feature type="transmembrane region" description="Helical" evidence="1">
    <location>
        <begin position="153"/>
        <end position="180"/>
    </location>
</feature>
<accession>R2SRR7</accession>
<comment type="caution">
    <text evidence="2">The sequence shown here is derived from an EMBL/GenBank/DDBJ whole genome shotgun (WGS) entry which is preliminary data.</text>
</comment>
<dbReference type="OrthoDB" id="2157736at2"/>
<feature type="transmembrane region" description="Helical" evidence="1">
    <location>
        <begin position="128"/>
        <end position="146"/>
    </location>
</feature>
<proteinExistence type="predicted"/>
<dbReference type="Pfam" id="PF06161">
    <property type="entry name" value="DUF975"/>
    <property type="match status" value="1"/>
</dbReference>
<dbReference type="EMBL" id="AJAQ01000001">
    <property type="protein sequence ID" value="EOH97940.1"/>
    <property type="molecule type" value="Genomic_DNA"/>
</dbReference>
<sequence>MEKLKVSDYRKIAKESLRGQWGINAGFIFLNSLLVMAIGQVTGVVNNGSVQSVMSFLISTFVLFAFSYATYYVGLFVVRGGRADLAQLFVVFQGKYYLPVLIINVIYLIVQYVLGFVIFIPLILQGGLAFYFSLVIGAGSIDYFSLGQLATAGFVLLFLITLILFLFVTSIVGGLFRFAAYLRFDYPELSAMDCIKKAWDLIKDRWGQYILLELSFIGWYILGTLLFVIPLLWAIAYSNTAIAAFYDQALKEKLETEETIV</sequence>
<keyword evidence="3" id="KW-1185">Reference proteome</keyword>
<dbReference type="Proteomes" id="UP000013782">
    <property type="component" value="Unassembled WGS sequence"/>
</dbReference>
<feature type="transmembrane region" description="Helical" evidence="1">
    <location>
        <begin position="216"/>
        <end position="236"/>
    </location>
</feature>
<reference evidence="2 3" key="1">
    <citation type="submission" date="2013-02" db="EMBL/GenBank/DDBJ databases">
        <title>The Genome Sequence of Enterococcus pallens BAA-351.</title>
        <authorList>
            <consortium name="The Broad Institute Genome Sequencing Platform"/>
            <consortium name="The Broad Institute Genome Sequencing Center for Infectious Disease"/>
            <person name="Earl A.M."/>
            <person name="Gilmore M.S."/>
            <person name="Lebreton F."/>
            <person name="Walker B."/>
            <person name="Young S.K."/>
            <person name="Zeng Q."/>
            <person name="Gargeya S."/>
            <person name="Fitzgerald M."/>
            <person name="Haas B."/>
            <person name="Abouelleil A."/>
            <person name="Alvarado L."/>
            <person name="Arachchi H.M."/>
            <person name="Berlin A.M."/>
            <person name="Chapman S.B."/>
            <person name="Dewar J."/>
            <person name="Goldberg J."/>
            <person name="Griggs A."/>
            <person name="Gujja S."/>
            <person name="Hansen M."/>
            <person name="Howarth C."/>
            <person name="Imamovic A."/>
            <person name="Larimer J."/>
            <person name="McCowan C."/>
            <person name="Murphy C."/>
            <person name="Neiman D."/>
            <person name="Pearson M."/>
            <person name="Priest M."/>
            <person name="Roberts A."/>
            <person name="Saif S."/>
            <person name="Shea T."/>
            <person name="Sisk P."/>
            <person name="Sykes S."/>
            <person name="Wortman J."/>
            <person name="Nusbaum C."/>
            <person name="Birren B."/>
        </authorList>
    </citation>
    <scope>NUCLEOTIDE SEQUENCE [LARGE SCALE GENOMIC DNA]</scope>
    <source>
        <strain evidence="2 3">ATCC BAA-351</strain>
    </source>
</reference>
<evidence type="ECO:0008006" key="4">
    <source>
        <dbReference type="Google" id="ProtNLM"/>
    </source>
</evidence>